<dbReference type="GO" id="GO:0006355">
    <property type="term" value="P:regulation of DNA-templated transcription"/>
    <property type="evidence" value="ECO:0007669"/>
    <property type="project" value="TreeGrafter"/>
</dbReference>
<evidence type="ECO:0000256" key="5">
    <source>
        <dbReference type="ARBA" id="ARBA00022833"/>
    </source>
</evidence>
<dbReference type="PANTHER" id="PTHR31832:SF87">
    <property type="entry name" value="B-BOX ZINC FINGER PROTEIN 20"/>
    <property type="match status" value="1"/>
</dbReference>
<dbReference type="PANTHER" id="PTHR31832">
    <property type="entry name" value="B-BOX ZINC FINGER PROTEIN 22"/>
    <property type="match status" value="1"/>
</dbReference>
<comment type="subcellular location">
    <subcellularLocation>
        <location evidence="1">Nucleus</location>
    </subcellularLocation>
</comment>
<evidence type="ECO:0000256" key="3">
    <source>
        <dbReference type="ARBA" id="ARBA00022737"/>
    </source>
</evidence>
<dbReference type="Proteomes" id="UP000504608">
    <property type="component" value="Unplaced"/>
</dbReference>
<keyword evidence="7" id="KW-0804">Transcription</keyword>
<feature type="compositionally biased region" description="Low complexity" evidence="10">
    <location>
        <begin position="145"/>
        <end position="160"/>
    </location>
</feature>
<dbReference type="InterPro" id="IPR051979">
    <property type="entry name" value="B-box_zinc_finger"/>
</dbReference>
<organism evidence="12 13">
    <name type="scientific">Cucurbita maxima</name>
    <name type="common">Pumpkin</name>
    <name type="synonym">Winter squash</name>
    <dbReference type="NCBI Taxonomy" id="3661"/>
    <lineage>
        <taxon>Eukaryota</taxon>
        <taxon>Viridiplantae</taxon>
        <taxon>Streptophyta</taxon>
        <taxon>Embryophyta</taxon>
        <taxon>Tracheophyta</taxon>
        <taxon>Spermatophyta</taxon>
        <taxon>Magnoliopsida</taxon>
        <taxon>eudicotyledons</taxon>
        <taxon>Gunneridae</taxon>
        <taxon>Pentapetalae</taxon>
        <taxon>rosids</taxon>
        <taxon>fabids</taxon>
        <taxon>Cucurbitales</taxon>
        <taxon>Cucurbitaceae</taxon>
        <taxon>Cucurbiteae</taxon>
        <taxon>Cucurbita</taxon>
    </lineage>
</organism>
<dbReference type="GO" id="GO:0008270">
    <property type="term" value="F:zinc ion binding"/>
    <property type="evidence" value="ECO:0007669"/>
    <property type="project" value="UniProtKB-KW"/>
</dbReference>
<dbReference type="InterPro" id="IPR000315">
    <property type="entry name" value="Znf_B-box"/>
</dbReference>
<evidence type="ECO:0000256" key="8">
    <source>
        <dbReference type="ARBA" id="ARBA00023242"/>
    </source>
</evidence>
<evidence type="ECO:0000313" key="13">
    <source>
        <dbReference type="RefSeq" id="XP_022971167.1"/>
    </source>
</evidence>
<proteinExistence type="predicted"/>
<dbReference type="Gene3D" id="3.30.160.60">
    <property type="entry name" value="Classic Zinc Finger"/>
    <property type="match status" value="1"/>
</dbReference>
<sequence length="314" mass="34596">MKIRCDVCDQAEASVFCSADEAALCHGCDLHVHRANKLAGKHSRFSLLQPIKIDYPLCDICQERRALVFCQQDRAILCRECDISIHGTNEHTQKHNRFFLTGVKLSSTSFSYQTSSSSNGYNDAMDVKTQSSHACSKSPKMAAHETSSSPSAEKAAPSTSNYKVEDGQASDGGSFSTSSISEYLETLPGWCVEEFLDPSTAAANRFCKFNGEILAIGNQNLERQQESLGIERFGNTLEFVGKFSQTGSWNGVGISMKTYRDEKMAVGDKIITSFGTENNSGKIKEQTETNFLFVVADLHILPYSSHSLDCHFIC</sequence>
<reference evidence="13" key="1">
    <citation type="submission" date="2025-08" db="UniProtKB">
        <authorList>
            <consortium name="RefSeq"/>
        </authorList>
    </citation>
    <scope>IDENTIFICATION</scope>
    <source>
        <tissue evidence="13">Young leaves</tissue>
    </source>
</reference>
<dbReference type="FunFam" id="3.30.160.60:FF:000856">
    <property type="entry name" value="B-box zinc finger protein 21"/>
    <property type="match status" value="1"/>
</dbReference>
<evidence type="ECO:0000256" key="2">
    <source>
        <dbReference type="ARBA" id="ARBA00022723"/>
    </source>
</evidence>
<keyword evidence="8" id="KW-0539">Nucleus</keyword>
<dbReference type="GO" id="GO:0009640">
    <property type="term" value="P:photomorphogenesis"/>
    <property type="evidence" value="ECO:0007669"/>
    <property type="project" value="TreeGrafter"/>
</dbReference>
<keyword evidence="3" id="KW-0677">Repeat</keyword>
<dbReference type="RefSeq" id="XP_022971167.1">
    <property type="nucleotide sequence ID" value="XM_023115399.1"/>
</dbReference>
<dbReference type="GeneID" id="111469932"/>
<dbReference type="GO" id="GO:0000976">
    <property type="term" value="F:transcription cis-regulatory region binding"/>
    <property type="evidence" value="ECO:0007669"/>
    <property type="project" value="UniProtKB-ARBA"/>
</dbReference>
<dbReference type="OrthoDB" id="153872at2759"/>
<evidence type="ECO:0000256" key="10">
    <source>
        <dbReference type="SAM" id="MobiDB-lite"/>
    </source>
</evidence>
<keyword evidence="4 9" id="KW-0863">Zinc-finger</keyword>
<evidence type="ECO:0000256" key="6">
    <source>
        <dbReference type="ARBA" id="ARBA00023015"/>
    </source>
</evidence>
<protein>
    <submittedName>
        <fullName evidence="13">LOW QUALITY PROTEIN: B-box zinc finger protein 20-like</fullName>
    </submittedName>
</protein>
<accession>A0A6J1I179</accession>
<dbReference type="Pfam" id="PF00643">
    <property type="entry name" value="zf-B_box"/>
    <property type="match status" value="2"/>
</dbReference>
<dbReference type="CDD" id="cd19821">
    <property type="entry name" value="Bbox1_BBX-like"/>
    <property type="match status" value="2"/>
</dbReference>
<dbReference type="SMART" id="SM00336">
    <property type="entry name" value="BBOX"/>
    <property type="match status" value="2"/>
</dbReference>
<dbReference type="PROSITE" id="PS50119">
    <property type="entry name" value="ZF_BBOX"/>
    <property type="match status" value="2"/>
</dbReference>
<dbReference type="KEGG" id="cmax:111469932"/>
<keyword evidence="12" id="KW-1185">Reference proteome</keyword>
<gene>
    <name evidence="13" type="primary">LOC111469932</name>
</gene>
<keyword evidence="5" id="KW-0862">Zinc</keyword>
<keyword evidence="2" id="KW-0479">Metal-binding</keyword>
<name>A0A6J1I179_CUCMA</name>
<evidence type="ECO:0000313" key="12">
    <source>
        <dbReference type="Proteomes" id="UP000504608"/>
    </source>
</evidence>
<evidence type="ECO:0000256" key="4">
    <source>
        <dbReference type="ARBA" id="ARBA00022771"/>
    </source>
</evidence>
<feature type="domain" description="B box-type" evidence="11">
    <location>
        <begin position="57"/>
        <end position="100"/>
    </location>
</feature>
<keyword evidence="6" id="KW-0805">Transcription regulation</keyword>
<evidence type="ECO:0000259" key="11">
    <source>
        <dbReference type="PROSITE" id="PS50119"/>
    </source>
</evidence>
<dbReference type="InterPro" id="IPR049808">
    <property type="entry name" value="CONSTANS-like_Bbox1"/>
</dbReference>
<evidence type="ECO:0000256" key="7">
    <source>
        <dbReference type="ARBA" id="ARBA00023163"/>
    </source>
</evidence>
<feature type="region of interest" description="Disordered" evidence="10">
    <location>
        <begin position="134"/>
        <end position="175"/>
    </location>
</feature>
<dbReference type="GO" id="GO:0005634">
    <property type="term" value="C:nucleus"/>
    <property type="evidence" value="ECO:0007669"/>
    <property type="project" value="UniProtKB-SubCell"/>
</dbReference>
<feature type="domain" description="B box-type" evidence="11">
    <location>
        <begin position="1"/>
        <end position="47"/>
    </location>
</feature>
<evidence type="ECO:0000256" key="9">
    <source>
        <dbReference type="PROSITE-ProRule" id="PRU00024"/>
    </source>
</evidence>
<evidence type="ECO:0000256" key="1">
    <source>
        <dbReference type="ARBA" id="ARBA00004123"/>
    </source>
</evidence>
<dbReference type="AlphaFoldDB" id="A0A6J1I179"/>